<dbReference type="SMR" id="A0A1I7S9T5"/>
<protein>
    <submittedName>
        <fullName evidence="2">(pine wood nematode) hypothetical protein</fullName>
    </submittedName>
    <submittedName>
        <fullName evidence="6">DUF1768 domain-containing protein</fullName>
    </submittedName>
</protein>
<feature type="domain" description="NADAR" evidence="1">
    <location>
        <begin position="82"/>
        <end position="255"/>
    </location>
</feature>
<dbReference type="Pfam" id="PF08719">
    <property type="entry name" value="NADAR"/>
    <property type="match status" value="1"/>
</dbReference>
<reference evidence="3" key="2">
    <citation type="submission" date="2020-08" db="EMBL/GenBank/DDBJ databases">
        <authorList>
            <person name="Kikuchi T."/>
        </authorList>
    </citation>
    <scope>NUCLEOTIDE SEQUENCE</scope>
    <source>
        <strain evidence="2">Ka4C1</strain>
    </source>
</reference>
<evidence type="ECO:0000313" key="3">
    <source>
        <dbReference type="EMBL" id="CAG9129224.1"/>
    </source>
</evidence>
<dbReference type="Proteomes" id="UP000095284">
    <property type="component" value="Unplaced"/>
</dbReference>
<sequence length="278" mass="31213">MTEDFTMDEDIATFALGDKNTSGDLVDALEKQTLNDKDSKKPKTQTKTFKKRPITVAPLKANAPFVSTTISPANIVAFKGKEDYLSTFYKSEIEIGGIYYPSVEQYYQATKIYSLCGPHAASRLQTCRFPHEAKSRAKEILRRGNVSFRNVEAWKASQGVSVLLYANALKFLQNPKLMDKLRETGDKLLVQVYEGDNLYACGMNAEDLTKWAKENEGKTLNYPYHLKADTITMFPVIGEGRNLSGMVLMKVRSVLKDYPKEQLKDKATQAAILAKIIN</sequence>
<dbReference type="EMBL" id="CAJFDI010000006">
    <property type="protein sequence ID" value="CAD5233806.1"/>
    <property type="molecule type" value="Genomic_DNA"/>
</dbReference>
<dbReference type="Proteomes" id="UP000659654">
    <property type="component" value="Unassembled WGS sequence"/>
</dbReference>
<accession>A0A1I7S9T5</accession>
<gene>
    <name evidence="2" type="ORF">BXYJ_LOCUS13897</name>
</gene>
<dbReference type="WBParaSite" id="BXY_0978200.1">
    <property type="protein sequence ID" value="BXY_0978200.1"/>
    <property type="gene ID" value="BXY_0978200"/>
</dbReference>
<dbReference type="AlphaFoldDB" id="A0A1I7S9T5"/>
<evidence type="ECO:0000313" key="4">
    <source>
        <dbReference type="Proteomes" id="UP000095284"/>
    </source>
</evidence>
<dbReference type="SUPFAM" id="SSF143990">
    <property type="entry name" value="YbiA-like"/>
    <property type="match status" value="1"/>
</dbReference>
<dbReference type="OrthoDB" id="206452at2759"/>
<dbReference type="eggNOG" id="ENOG502S4YY">
    <property type="taxonomic scope" value="Eukaryota"/>
</dbReference>
<keyword evidence="5" id="KW-1185">Reference proteome</keyword>
<evidence type="ECO:0000313" key="2">
    <source>
        <dbReference type="EMBL" id="CAD5233806.1"/>
    </source>
</evidence>
<evidence type="ECO:0000313" key="6">
    <source>
        <dbReference type="WBParaSite" id="BXY_0978200.1"/>
    </source>
</evidence>
<evidence type="ECO:0000259" key="1">
    <source>
        <dbReference type="Pfam" id="PF08719"/>
    </source>
</evidence>
<dbReference type="Proteomes" id="UP000582659">
    <property type="component" value="Unassembled WGS sequence"/>
</dbReference>
<organism evidence="4 6">
    <name type="scientific">Bursaphelenchus xylophilus</name>
    <name type="common">Pinewood nematode worm</name>
    <name type="synonym">Aphelenchoides xylophilus</name>
    <dbReference type="NCBI Taxonomy" id="6326"/>
    <lineage>
        <taxon>Eukaryota</taxon>
        <taxon>Metazoa</taxon>
        <taxon>Ecdysozoa</taxon>
        <taxon>Nematoda</taxon>
        <taxon>Chromadorea</taxon>
        <taxon>Rhabditida</taxon>
        <taxon>Tylenchina</taxon>
        <taxon>Tylenchomorpha</taxon>
        <taxon>Aphelenchoidea</taxon>
        <taxon>Aphelenchoididae</taxon>
        <taxon>Bursaphelenchus</taxon>
    </lineage>
</organism>
<name>A0A1I7S9T5_BURXY</name>
<dbReference type="CDD" id="cd15457">
    <property type="entry name" value="NADAR"/>
    <property type="match status" value="1"/>
</dbReference>
<evidence type="ECO:0000313" key="5">
    <source>
        <dbReference type="Proteomes" id="UP000659654"/>
    </source>
</evidence>
<dbReference type="Gene3D" id="1.10.357.40">
    <property type="entry name" value="YbiA-like"/>
    <property type="match status" value="1"/>
</dbReference>
<dbReference type="InterPro" id="IPR012816">
    <property type="entry name" value="NADAR"/>
</dbReference>
<proteinExistence type="predicted"/>
<reference evidence="6" key="1">
    <citation type="submission" date="2016-11" db="UniProtKB">
        <authorList>
            <consortium name="WormBaseParasite"/>
        </authorList>
    </citation>
    <scope>IDENTIFICATION</scope>
</reference>
<dbReference type="EMBL" id="CAJFCV020000006">
    <property type="protein sequence ID" value="CAG9129224.1"/>
    <property type="molecule type" value="Genomic_DNA"/>
</dbReference>
<dbReference type="InterPro" id="IPR037238">
    <property type="entry name" value="YbiA-like_sf"/>
</dbReference>